<evidence type="ECO:0000313" key="2">
    <source>
        <dbReference type="EMBL" id="MFB9553832.1"/>
    </source>
</evidence>
<dbReference type="Proteomes" id="UP001589716">
    <property type="component" value="Unassembled WGS sequence"/>
</dbReference>
<sequence>MKQSAAKTLGVAALGAAFAAAAAGTASAAPSLPLGPDALGLVTSTLPLGEDLTELPSGAGEALAGGQGALGTSVEEGVVKTLPGAVEQAQTLPGELQEQAQNLPIDGAKSGLDATPLGAAGGLLGGLPVGGLGGLPVGGLGL</sequence>
<accession>A0ABV5QJZ4</accession>
<keyword evidence="1" id="KW-0732">Signal</keyword>
<protein>
    <recommendedName>
        <fullName evidence="4">ATP-binding protein</fullName>
    </recommendedName>
</protein>
<comment type="caution">
    <text evidence="2">The sequence shown here is derived from an EMBL/GenBank/DDBJ whole genome shotgun (WGS) entry which is preliminary data.</text>
</comment>
<dbReference type="EMBL" id="JBHMCT010000005">
    <property type="protein sequence ID" value="MFB9553832.1"/>
    <property type="molecule type" value="Genomic_DNA"/>
</dbReference>
<keyword evidence="3" id="KW-1185">Reference proteome</keyword>
<reference evidence="2 3" key="1">
    <citation type="submission" date="2024-09" db="EMBL/GenBank/DDBJ databases">
        <authorList>
            <person name="Sun Q."/>
            <person name="Mori K."/>
        </authorList>
    </citation>
    <scope>NUCLEOTIDE SEQUENCE [LARGE SCALE GENOMIC DNA]</scope>
    <source>
        <strain evidence="2 3">JCM 4414</strain>
    </source>
</reference>
<evidence type="ECO:0000313" key="3">
    <source>
        <dbReference type="Proteomes" id="UP001589716"/>
    </source>
</evidence>
<dbReference type="RefSeq" id="WP_345486087.1">
    <property type="nucleotide sequence ID" value="NZ_BAAAWU010000001.1"/>
</dbReference>
<evidence type="ECO:0008006" key="4">
    <source>
        <dbReference type="Google" id="ProtNLM"/>
    </source>
</evidence>
<evidence type="ECO:0000256" key="1">
    <source>
        <dbReference type="SAM" id="SignalP"/>
    </source>
</evidence>
<feature type="chain" id="PRO_5046240440" description="ATP-binding protein" evidence="1">
    <location>
        <begin position="29"/>
        <end position="142"/>
    </location>
</feature>
<feature type="signal peptide" evidence="1">
    <location>
        <begin position="1"/>
        <end position="28"/>
    </location>
</feature>
<organism evidence="2 3">
    <name type="scientific">Streptomyces roseoviridis</name>
    <dbReference type="NCBI Taxonomy" id="67361"/>
    <lineage>
        <taxon>Bacteria</taxon>
        <taxon>Bacillati</taxon>
        <taxon>Actinomycetota</taxon>
        <taxon>Actinomycetes</taxon>
        <taxon>Kitasatosporales</taxon>
        <taxon>Streptomycetaceae</taxon>
        <taxon>Streptomyces</taxon>
    </lineage>
</organism>
<proteinExistence type="predicted"/>
<name>A0ABV5QJZ4_9ACTN</name>
<gene>
    <name evidence="2" type="ORF">ACFFTP_06415</name>
</gene>